<evidence type="ECO:0000256" key="2">
    <source>
        <dbReference type="ARBA" id="ARBA00023235"/>
    </source>
</evidence>
<dbReference type="RefSeq" id="WP_057778413.1">
    <property type="nucleotide sequence ID" value="NZ_AYYY01000022.1"/>
</dbReference>
<evidence type="ECO:0000256" key="1">
    <source>
        <dbReference type="ARBA" id="ARBA00007847"/>
    </source>
</evidence>
<dbReference type="OrthoDB" id="9803739at2"/>
<dbReference type="InterPro" id="IPR001920">
    <property type="entry name" value="Asp/Glu_race"/>
</dbReference>
<dbReference type="SUPFAM" id="SSF53681">
    <property type="entry name" value="Aspartate/glutamate racemase"/>
    <property type="match status" value="2"/>
</dbReference>
<dbReference type="STRING" id="1423813.FC26_GL001378"/>
<protein>
    <submittedName>
        <fullName evidence="3">Aspartate racemase</fullName>
    </submittedName>
</protein>
<organism evidence="3 4">
    <name type="scientific">Paucilactobacillus vaccinostercus DSM 20634</name>
    <dbReference type="NCBI Taxonomy" id="1423813"/>
    <lineage>
        <taxon>Bacteria</taxon>
        <taxon>Bacillati</taxon>
        <taxon>Bacillota</taxon>
        <taxon>Bacilli</taxon>
        <taxon>Lactobacillales</taxon>
        <taxon>Lactobacillaceae</taxon>
        <taxon>Paucilactobacillus</taxon>
    </lineage>
</organism>
<dbReference type="EMBL" id="AYYY01000022">
    <property type="protein sequence ID" value="KRM61711.1"/>
    <property type="molecule type" value="Genomic_DNA"/>
</dbReference>
<dbReference type="Proteomes" id="UP000051733">
    <property type="component" value="Unassembled WGS sequence"/>
</dbReference>
<dbReference type="InterPro" id="IPR004380">
    <property type="entry name" value="Asp_race"/>
</dbReference>
<keyword evidence="4" id="KW-1185">Reference proteome</keyword>
<evidence type="ECO:0000313" key="4">
    <source>
        <dbReference type="Proteomes" id="UP000051733"/>
    </source>
</evidence>
<dbReference type="Gene3D" id="3.40.50.1860">
    <property type="match status" value="2"/>
</dbReference>
<reference evidence="3 4" key="1">
    <citation type="journal article" date="2015" name="Genome Announc.">
        <title>Expanding the biotechnology potential of lactobacilli through comparative genomics of 213 strains and associated genera.</title>
        <authorList>
            <person name="Sun Z."/>
            <person name="Harris H.M."/>
            <person name="McCann A."/>
            <person name="Guo C."/>
            <person name="Argimon S."/>
            <person name="Zhang W."/>
            <person name="Yang X."/>
            <person name="Jeffery I.B."/>
            <person name="Cooney J.C."/>
            <person name="Kagawa T.F."/>
            <person name="Liu W."/>
            <person name="Song Y."/>
            <person name="Salvetti E."/>
            <person name="Wrobel A."/>
            <person name="Rasinkangas P."/>
            <person name="Parkhill J."/>
            <person name="Rea M.C."/>
            <person name="O'Sullivan O."/>
            <person name="Ritari J."/>
            <person name="Douillard F.P."/>
            <person name="Paul Ross R."/>
            <person name="Yang R."/>
            <person name="Briner A.E."/>
            <person name="Felis G.E."/>
            <person name="de Vos W.M."/>
            <person name="Barrangou R."/>
            <person name="Klaenhammer T.R."/>
            <person name="Caufield P.W."/>
            <person name="Cui Y."/>
            <person name="Zhang H."/>
            <person name="O'Toole P.W."/>
        </authorList>
    </citation>
    <scope>NUCLEOTIDE SEQUENCE [LARGE SCALE GENOMIC DNA]</scope>
    <source>
        <strain evidence="3 4">DSM 20634</strain>
    </source>
</reference>
<name>A0A0R2A4V5_9LACO</name>
<dbReference type="PANTHER" id="PTHR21198:SF7">
    <property type="entry name" value="ASPARTATE-GLUTAMATE RACEMASE FAMILY"/>
    <property type="match status" value="1"/>
</dbReference>
<dbReference type="PANTHER" id="PTHR21198">
    <property type="entry name" value="GLUTAMATE RACEMASE"/>
    <property type="match status" value="1"/>
</dbReference>
<keyword evidence="2" id="KW-0413">Isomerase</keyword>
<proteinExistence type="inferred from homology"/>
<gene>
    <name evidence="3" type="ORF">FC26_GL001378</name>
</gene>
<dbReference type="InterPro" id="IPR015942">
    <property type="entry name" value="Asp/Glu/hydantoin_racemase"/>
</dbReference>
<dbReference type="AlphaFoldDB" id="A0A0R2A4V5"/>
<dbReference type="GO" id="GO:0047661">
    <property type="term" value="F:amino-acid racemase activity"/>
    <property type="evidence" value="ECO:0007669"/>
    <property type="project" value="InterPro"/>
</dbReference>
<dbReference type="PATRIC" id="fig|1423813.3.peg.1401"/>
<comment type="caution">
    <text evidence="3">The sequence shown here is derived from an EMBL/GenBank/DDBJ whole genome shotgun (WGS) entry which is preliminary data.</text>
</comment>
<comment type="similarity">
    <text evidence="1">Belongs to the aspartate/glutamate racemases family.</text>
</comment>
<sequence length="241" mass="26918">MKNFFVILGGMGSLATESFVRLINQRTPTTSDQDYLDYLVVNHATIPDRSTYILDHSQPNPGPQLVADVQQFSTLHPQFFVLTCNSAHYFYPEMAAATDRPILHMPQLAVEEIKTINPSAKRIGILGTPGTVKTGIYDHFITEAGYEIVKPTPEILAETEALIFEDIKQKGQVNPHRYHEVLRRMQEDLHCDTTILGCTELSLAQEQAPDHPYSISDAQSILADKAIQLALQGRQKEASQS</sequence>
<evidence type="ECO:0000313" key="3">
    <source>
        <dbReference type="EMBL" id="KRM61711.1"/>
    </source>
</evidence>
<dbReference type="Pfam" id="PF01177">
    <property type="entry name" value="Asp_Glu_race"/>
    <property type="match status" value="1"/>
</dbReference>
<dbReference type="NCBIfam" id="TIGR00035">
    <property type="entry name" value="asp_race"/>
    <property type="match status" value="1"/>
</dbReference>
<accession>A0A0R2A4V5</accession>